<proteinExistence type="predicted"/>
<accession>A0A6B1FTF8</accession>
<protein>
    <submittedName>
        <fullName evidence="1">Uncharacterized protein</fullName>
    </submittedName>
</protein>
<gene>
    <name evidence="1" type="ORF">F4148_00855</name>
</gene>
<dbReference type="AlphaFoldDB" id="A0A6B1FTF8"/>
<organism evidence="1">
    <name type="scientific">Caldilineaceae bacterium SB0675_bin_29</name>
    <dbReference type="NCBI Taxonomy" id="2605266"/>
    <lineage>
        <taxon>Bacteria</taxon>
        <taxon>Bacillati</taxon>
        <taxon>Chloroflexota</taxon>
        <taxon>Caldilineae</taxon>
        <taxon>Caldilineales</taxon>
        <taxon>Caldilineaceae</taxon>
    </lineage>
</organism>
<name>A0A6B1FTF8_9CHLR</name>
<reference evidence="1" key="1">
    <citation type="submission" date="2019-09" db="EMBL/GenBank/DDBJ databases">
        <title>Characterisation of the sponge microbiome using genome-centric metagenomics.</title>
        <authorList>
            <person name="Engelberts J.P."/>
            <person name="Robbins S.J."/>
            <person name="De Goeij J.M."/>
            <person name="Aranda M."/>
            <person name="Bell S.C."/>
            <person name="Webster N.S."/>
        </authorList>
    </citation>
    <scope>NUCLEOTIDE SEQUENCE</scope>
    <source>
        <strain evidence="1">SB0675_bin_29</strain>
    </source>
</reference>
<sequence length="75" mass="8071">MEDTIVRAHGVVAGLGIFNTVAVRGKSWATVYGALDCLIEGDKAEIVTDGPAISTCDTRLIHGVTTHVHWNRQIL</sequence>
<comment type="caution">
    <text evidence="1">The sequence shown here is derived from an EMBL/GenBank/DDBJ whole genome shotgun (WGS) entry which is preliminary data.</text>
</comment>
<dbReference type="EMBL" id="VYDA01000029">
    <property type="protein sequence ID" value="MYH60363.1"/>
    <property type="molecule type" value="Genomic_DNA"/>
</dbReference>
<evidence type="ECO:0000313" key="1">
    <source>
        <dbReference type="EMBL" id="MYH60363.1"/>
    </source>
</evidence>